<keyword evidence="2 6" id="KW-0560">Oxidoreductase</keyword>
<dbReference type="EC" id="1.1.1.28" evidence="6"/>
<dbReference type="GO" id="GO:0051287">
    <property type="term" value="F:NAD binding"/>
    <property type="evidence" value="ECO:0007669"/>
    <property type="project" value="InterPro"/>
</dbReference>
<evidence type="ECO:0000259" key="5">
    <source>
        <dbReference type="Pfam" id="PF02826"/>
    </source>
</evidence>
<reference evidence="6" key="1">
    <citation type="journal article" date="2017" name="Appl. Environ. Microbiol.">
        <title>Molecular characterization of an Endozoicomonas-like organism causing infection in king scallop Pecten maximus L.</title>
        <authorList>
            <person name="Cano I."/>
            <person name="van Aerle R."/>
            <person name="Ross S."/>
            <person name="Verner-Jeffreys D.W."/>
            <person name="Paley R.K."/>
            <person name="Rimmer G."/>
            <person name="Ryder D."/>
            <person name="Hooper P."/>
            <person name="Stone D."/>
            <person name="Feist S.W."/>
        </authorList>
    </citation>
    <scope>NUCLEOTIDE SEQUENCE</scope>
</reference>
<dbReference type="AlphaFoldDB" id="A0A2H9T265"/>
<comment type="similarity">
    <text evidence="1">Belongs to the D-isomer specific 2-hydroxyacid dehydrogenase family.</text>
</comment>
<dbReference type="PROSITE" id="PS00670">
    <property type="entry name" value="D_2_HYDROXYACID_DH_2"/>
    <property type="match status" value="1"/>
</dbReference>
<feature type="domain" description="D-isomer specific 2-hydroxyacid dehydrogenase catalytic" evidence="4">
    <location>
        <begin position="5"/>
        <end position="329"/>
    </location>
</feature>
<gene>
    <name evidence="6" type="primary">ldhA</name>
    <name evidence="6" type="ORF">CI610_03771</name>
</gene>
<keyword evidence="3" id="KW-0520">NAD</keyword>
<evidence type="ECO:0000256" key="1">
    <source>
        <dbReference type="ARBA" id="ARBA00005854"/>
    </source>
</evidence>
<organism evidence="6">
    <name type="scientific">invertebrate metagenome</name>
    <dbReference type="NCBI Taxonomy" id="1711999"/>
    <lineage>
        <taxon>unclassified sequences</taxon>
        <taxon>metagenomes</taxon>
        <taxon>organismal metagenomes</taxon>
    </lineage>
</organism>
<dbReference type="InterPro" id="IPR006139">
    <property type="entry name" value="D-isomer_2_OHA_DH_cat_dom"/>
</dbReference>
<dbReference type="SUPFAM" id="SSF51735">
    <property type="entry name" value="NAD(P)-binding Rossmann-fold domains"/>
    <property type="match status" value="1"/>
</dbReference>
<dbReference type="Pfam" id="PF02826">
    <property type="entry name" value="2-Hacid_dh_C"/>
    <property type="match status" value="1"/>
</dbReference>
<evidence type="ECO:0000256" key="3">
    <source>
        <dbReference type="ARBA" id="ARBA00023027"/>
    </source>
</evidence>
<proteinExistence type="inferred from homology"/>
<sequence>MYKVAMFSTKSYDKASFLQHSNHAIEFSFFNTALTVDTAGLARGFHAVCVFVNDDVTAPTIKRLSEFEVKAVVLRCSGFNNVDIVQAKRNNIRVANVPAYSPEAVAEHTIALMLSLNRKIHKAYNRTKENNFDLQGLLGFNFHKKTAGLIGTGEIGLAAARILNGFGVHVLAFDPNPNLSAISSKHDIQYVELDELFERSDIISLHCPLTEANRHMINHRSIEKMKHGVMLVNTSRGGLIDSQSLISEIKSGHIGYLAMDVYENENALFFEDRSSVIVQDDVLQRLLTFPNVLITGHQAFFTKESLGQIATTTINNLLCFADNSRCDNELIVV</sequence>
<dbReference type="Gene3D" id="3.40.50.720">
    <property type="entry name" value="NAD(P)-binding Rossmann-like Domain"/>
    <property type="match status" value="2"/>
</dbReference>
<evidence type="ECO:0000259" key="4">
    <source>
        <dbReference type="Pfam" id="PF00389"/>
    </source>
</evidence>
<dbReference type="SUPFAM" id="SSF52283">
    <property type="entry name" value="Formate/glycerate dehydrogenase catalytic domain-like"/>
    <property type="match status" value="1"/>
</dbReference>
<dbReference type="InterPro" id="IPR006140">
    <property type="entry name" value="D-isomer_DH_NAD-bd"/>
</dbReference>
<dbReference type="PANTHER" id="PTHR43026:SF1">
    <property type="entry name" value="2-HYDROXYACID DEHYDROGENASE HOMOLOG 1-RELATED"/>
    <property type="match status" value="1"/>
</dbReference>
<dbReference type="PANTHER" id="PTHR43026">
    <property type="entry name" value="2-HYDROXYACID DEHYDROGENASE HOMOLOG 1-RELATED"/>
    <property type="match status" value="1"/>
</dbReference>
<dbReference type="CDD" id="cd12183">
    <property type="entry name" value="LDH_like_2"/>
    <property type="match status" value="1"/>
</dbReference>
<protein>
    <submittedName>
        <fullName evidence="6">D-lactate dehydrogenase</fullName>
        <ecNumber evidence="6">1.1.1.28</ecNumber>
    </submittedName>
</protein>
<evidence type="ECO:0000256" key="2">
    <source>
        <dbReference type="ARBA" id="ARBA00023002"/>
    </source>
</evidence>
<dbReference type="Pfam" id="PF00389">
    <property type="entry name" value="2-Hacid_dh"/>
    <property type="match status" value="1"/>
</dbReference>
<dbReference type="PROSITE" id="PS00671">
    <property type="entry name" value="D_2_HYDROXYACID_DH_3"/>
    <property type="match status" value="1"/>
</dbReference>
<dbReference type="InterPro" id="IPR036291">
    <property type="entry name" value="NAD(P)-bd_dom_sf"/>
</dbReference>
<dbReference type="GO" id="GO:0008720">
    <property type="term" value="F:D-lactate dehydrogenase (NAD+) activity"/>
    <property type="evidence" value="ECO:0007669"/>
    <property type="project" value="UniProtKB-EC"/>
</dbReference>
<accession>A0A2H9T265</accession>
<name>A0A2H9T265_9ZZZZ</name>
<comment type="caution">
    <text evidence="6">The sequence shown here is derived from an EMBL/GenBank/DDBJ whole genome shotgun (WGS) entry which is preliminary data.</text>
</comment>
<dbReference type="InterPro" id="IPR029753">
    <property type="entry name" value="D-isomer_DH_CS"/>
</dbReference>
<evidence type="ECO:0000313" key="6">
    <source>
        <dbReference type="EMBL" id="PJE77312.1"/>
    </source>
</evidence>
<dbReference type="EMBL" id="NSIT01000803">
    <property type="protein sequence ID" value="PJE77312.1"/>
    <property type="molecule type" value="Genomic_DNA"/>
</dbReference>
<dbReference type="InterPro" id="IPR058205">
    <property type="entry name" value="D-LDH-like"/>
</dbReference>
<feature type="domain" description="D-isomer specific 2-hydroxyacid dehydrogenase NAD-binding" evidence="5">
    <location>
        <begin position="110"/>
        <end position="299"/>
    </location>
</feature>